<keyword evidence="5" id="KW-0479">Metal-binding</keyword>
<evidence type="ECO:0000256" key="11">
    <source>
        <dbReference type="ARBA" id="ARBA00023209"/>
    </source>
</evidence>
<keyword evidence="10" id="KW-0443">Lipid metabolism</keyword>
<evidence type="ECO:0000256" key="12">
    <source>
        <dbReference type="ARBA" id="ARBA00023264"/>
    </source>
</evidence>
<keyword evidence="8" id="KW-0067">ATP-binding</keyword>
<protein>
    <recommendedName>
        <fullName evidence="13">DAGKc domain-containing protein</fullName>
    </recommendedName>
</protein>
<evidence type="ECO:0000256" key="10">
    <source>
        <dbReference type="ARBA" id="ARBA00023098"/>
    </source>
</evidence>
<proteinExistence type="inferred from homology"/>
<dbReference type="AlphaFoldDB" id="C7N5L7"/>
<feature type="domain" description="DAGKc" evidence="13">
    <location>
        <begin position="2"/>
        <end position="137"/>
    </location>
</feature>
<dbReference type="InterPro" id="IPR050187">
    <property type="entry name" value="Lipid_Phosphate_FormReg"/>
</dbReference>
<evidence type="ECO:0000256" key="2">
    <source>
        <dbReference type="ARBA" id="ARBA00005983"/>
    </source>
</evidence>
<keyword evidence="11" id="KW-0594">Phospholipid biosynthesis</keyword>
<comment type="similarity">
    <text evidence="2">Belongs to the diacylglycerol/lipid kinase family.</text>
</comment>
<keyword evidence="7" id="KW-0418">Kinase</keyword>
<dbReference type="Gene3D" id="2.60.200.40">
    <property type="match status" value="1"/>
</dbReference>
<dbReference type="EMBL" id="CP001684">
    <property type="protein sequence ID" value="ACV22202.1"/>
    <property type="molecule type" value="Genomic_DNA"/>
</dbReference>
<evidence type="ECO:0000256" key="4">
    <source>
        <dbReference type="ARBA" id="ARBA00022679"/>
    </source>
</evidence>
<evidence type="ECO:0000256" key="1">
    <source>
        <dbReference type="ARBA" id="ARBA00001946"/>
    </source>
</evidence>
<dbReference type="PROSITE" id="PS50146">
    <property type="entry name" value="DAGK"/>
    <property type="match status" value="1"/>
</dbReference>
<dbReference type="InterPro" id="IPR001206">
    <property type="entry name" value="Diacylglycerol_kinase_cat_dom"/>
</dbReference>
<dbReference type="RefSeq" id="WP_012798305.1">
    <property type="nucleotide sequence ID" value="NC_013165.1"/>
</dbReference>
<dbReference type="InterPro" id="IPR017438">
    <property type="entry name" value="ATP-NAD_kinase_N"/>
</dbReference>
<keyword evidence="9" id="KW-0460">Magnesium</keyword>
<dbReference type="GO" id="GO:0016301">
    <property type="term" value="F:kinase activity"/>
    <property type="evidence" value="ECO:0007669"/>
    <property type="project" value="UniProtKB-KW"/>
</dbReference>
<keyword evidence="12" id="KW-1208">Phospholipid metabolism</keyword>
<evidence type="ECO:0000256" key="6">
    <source>
        <dbReference type="ARBA" id="ARBA00022741"/>
    </source>
</evidence>
<dbReference type="PANTHER" id="PTHR12358">
    <property type="entry name" value="SPHINGOSINE KINASE"/>
    <property type="match status" value="1"/>
</dbReference>
<dbReference type="InterPro" id="IPR045540">
    <property type="entry name" value="YegS/DAGK_C"/>
</dbReference>
<evidence type="ECO:0000256" key="9">
    <source>
        <dbReference type="ARBA" id="ARBA00022842"/>
    </source>
</evidence>
<evidence type="ECO:0000256" key="3">
    <source>
        <dbReference type="ARBA" id="ARBA00022516"/>
    </source>
</evidence>
<accession>C7N5L7</accession>
<keyword evidence="6" id="KW-0547">Nucleotide-binding</keyword>
<dbReference type="GO" id="GO:0005886">
    <property type="term" value="C:plasma membrane"/>
    <property type="evidence" value="ECO:0007669"/>
    <property type="project" value="TreeGrafter"/>
</dbReference>
<dbReference type="SUPFAM" id="SSF111331">
    <property type="entry name" value="NAD kinase/diacylglycerol kinase-like"/>
    <property type="match status" value="1"/>
</dbReference>
<dbReference type="Pfam" id="PF19279">
    <property type="entry name" value="YegS_C"/>
    <property type="match status" value="1"/>
</dbReference>
<dbReference type="KEGG" id="shi:Shel_11690"/>
<dbReference type="STRING" id="471855.Shel_11690"/>
<comment type="cofactor">
    <cofactor evidence="1">
        <name>Mg(2+)</name>
        <dbReference type="ChEBI" id="CHEBI:18420"/>
    </cofactor>
</comment>
<dbReference type="InterPro" id="IPR016064">
    <property type="entry name" value="NAD/diacylglycerol_kinase_sf"/>
</dbReference>
<dbReference type="GO" id="GO:0008654">
    <property type="term" value="P:phospholipid biosynthetic process"/>
    <property type="evidence" value="ECO:0007669"/>
    <property type="project" value="UniProtKB-KW"/>
</dbReference>
<reference evidence="14 15" key="1">
    <citation type="journal article" date="2009" name="Stand. Genomic Sci.">
        <title>Complete genome sequence of Slackia heliotrinireducens type strain (RHS 1).</title>
        <authorList>
            <person name="Pukall R."/>
            <person name="Lapidus A."/>
            <person name="Nolan M."/>
            <person name="Copeland A."/>
            <person name="Glavina Del Rio T."/>
            <person name="Lucas S."/>
            <person name="Chen F."/>
            <person name="Tice H."/>
            <person name="Cheng J.F."/>
            <person name="Chertkov O."/>
            <person name="Bruce D."/>
            <person name="Goodwin L."/>
            <person name="Kuske C."/>
            <person name="Brettin T."/>
            <person name="Detter J.C."/>
            <person name="Han C."/>
            <person name="Pitluck S."/>
            <person name="Pati A."/>
            <person name="Mavrommatis K."/>
            <person name="Ivanova N."/>
            <person name="Ovchinnikova G."/>
            <person name="Chen A."/>
            <person name="Palaniappan K."/>
            <person name="Schneider S."/>
            <person name="Rohde M."/>
            <person name="Chain P."/>
            <person name="D'haeseleer P."/>
            <person name="Goker M."/>
            <person name="Bristow J."/>
            <person name="Eisen J.A."/>
            <person name="Markowitz V."/>
            <person name="Kyrpides N.C."/>
            <person name="Klenk H.P."/>
            <person name="Hugenholtz P."/>
        </authorList>
    </citation>
    <scope>NUCLEOTIDE SEQUENCE [LARGE SCALE GENOMIC DNA]</scope>
    <source>
        <strain evidence="15">ATCC 29202 / DSM 20476 / NCTC 11029 / RHS 1</strain>
    </source>
</reference>
<name>C7N5L7_SLAHD</name>
<organism evidence="14 15">
    <name type="scientific">Slackia heliotrinireducens (strain ATCC 29202 / DSM 20476 / NCTC 11029 / RHS 1)</name>
    <name type="common">Peptococcus heliotrinreducens</name>
    <dbReference type="NCBI Taxonomy" id="471855"/>
    <lineage>
        <taxon>Bacteria</taxon>
        <taxon>Bacillati</taxon>
        <taxon>Actinomycetota</taxon>
        <taxon>Coriobacteriia</taxon>
        <taxon>Eggerthellales</taxon>
        <taxon>Eggerthellaceae</taxon>
        <taxon>Slackia</taxon>
    </lineage>
</organism>
<dbReference type="GO" id="GO:0046872">
    <property type="term" value="F:metal ion binding"/>
    <property type="evidence" value="ECO:0007669"/>
    <property type="project" value="UniProtKB-KW"/>
</dbReference>
<dbReference type="InterPro" id="IPR005218">
    <property type="entry name" value="Diacylglycerol/lipid_kinase"/>
</dbReference>
<evidence type="ECO:0000256" key="8">
    <source>
        <dbReference type="ARBA" id="ARBA00022840"/>
    </source>
</evidence>
<sequence length="309" mass="32890">MHRFGRVLVVANPAAQNGVGARRIASLRQAENALPETVESLQVVATEHAGHARELGAGSADFDTLIALGGDGVIHEVLNGVMTLPEQARPVFGILPCGNGNDLARTLRIPFDQAGSLAALSRARVVPYDIGNVNGEWFIETLSFGFDAAIAIGTHTRRMRTGHTGTRLYLEEGAEQLLRKLRPYTYTASVDGGEPRRGGMLMFAVQNGPTYGGGWRICPDADPTDGRFDICRAVPPLANLHAAALFLRAKSGGHVNSPHVRMERATALDIAFDEAPAAQADGEKIEGSTFHVTMHPGALRVLAGEGVAF</sequence>
<keyword evidence="15" id="KW-1185">Reference proteome</keyword>
<dbReference type="PANTHER" id="PTHR12358:SF106">
    <property type="entry name" value="LIPID KINASE YEGS"/>
    <property type="match status" value="1"/>
</dbReference>
<evidence type="ECO:0000256" key="7">
    <source>
        <dbReference type="ARBA" id="ARBA00022777"/>
    </source>
</evidence>
<gene>
    <name evidence="14" type="ordered locus">Shel_11690</name>
</gene>
<dbReference type="Pfam" id="PF00781">
    <property type="entry name" value="DAGK_cat"/>
    <property type="match status" value="1"/>
</dbReference>
<dbReference type="SMART" id="SM00046">
    <property type="entry name" value="DAGKc"/>
    <property type="match status" value="1"/>
</dbReference>
<dbReference type="HOGENOM" id="CLU_045532_0_1_11"/>
<dbReference type="eggNOG" id="COG1597">
    <property type="taxonomic scope" value="Bacteria"/>
</dbReference>
<evidence type="ECO:0000256" key="5">
    <source>
        <dbReference type="ARBA" id="ARBA00022723"/>
    </source>
</evidence>
<evidence type="ECO:0000313" key="14">
    <source>
        <dbReference type="EMBL" id="ACV22202.1"/>
    </source>
</evidence>
<evidence type="ECO:0000313" key="15">
    <source>
        <dbReference type="Proteomes" id="UP000002026"/>
    </source>
</evidence>
<keyword evidence="3" id="KW-0444">Lipid biosynthesis</keyword>
<evidence type="ECO:0000259" key="13">
    <source>
        <dbReference type="PROSITE" id="PS50146"/>
    </source>
</evidence>
<dbReference type="Gene3D" id="3.40.50.10330">
    <property type="entry name" value="Probable inorganic polyphosphate/atp-NAD kinase, domain 1"/>
    <property type="match status" value="1"/>
</dbReference>
<keyword evidence="4" id="KW-0808">Transferase</keyword>
<dbReference type="GO" id="GO:0005524">
    <property type="term" value="F:ATP binding"/>
    <property type="evidence" value="ECO:0007669"/>
    <property type="project" value="UniProtKB-KW"/>
</dbReference>
<dbReference type="Proteomes" id="UP000002026">
    <property type="component" value="Chromosome"/>
</dbReference>
<dbReference type="NCBIfam" id="TIGR00147">
    <property type="entry name" value="YegS/Rv2252/BmrU family lipid kinase"/>
    <property type="match status" value="1"/>
</dbReference>